<sequence>MYGLFETQLDWGTDDPLQAAFIRTHLEDYELEEVAQVVFQMEGPHKIPHKVTFSKERGNRRFEMHDFLHAPAYYLCDETLFRHLAISLNFNLAVSELKQGKVASTMTICSLVLEFEPSNTKGLRNIHEALSDLNAVAKIEPYNSEIEEEIAKLESESYQVEDVRREFKGLENNLGTKRRTIVNMVSKLKTLK</sequence>
<evidence type="ECO:0000313" key="3">
    <source>
        <dbReference type="Proteomes" id="UP001153076"/>
    </source>
</evidence>
<gene>
    <name evidence="2" type="ORF">Cgig2_026870</name>
</gene>
<evidence type="ECO:0000313" key="2">
    <source>
        <dbReference type="EMBL" id="KAJ8451061.1"/>
    </source>
</evidence>
<keyword evidence="1" id="KW-0175">Coiled coil</keyword>
<organism evidence="2 3">
    <name type="scientific">Carnegiea gigantea</name>
    <dbReference type="NCBI Taxonomy" id="171969"/>
    <lineage>
        <taxon>Eukaryota</taxon>
        <taxon>Viridiplantae</taxon>
        <taxon>Streptophyta</taxon>
        <taxon>Embryophyta</taxon>
        <taxon>Tracheophyta</taxon>
        <taxon>Spermatophyta</taxon>
        <taxon>Magnoliopsida</taxon>
        <taxon>eudicotyledons</taxon>
        <taxon>Gunneridae</taxon>
        <taxon>Pentapetalae</taxon>
        <taxon>Caryophyllales</taxon>
        <taxon>Cactineae</taxon>
        <taxon>Cactaceae</taxon>
        <taxon>Cactoideae</taxon>
        <taxon>Echinocereeae</taxon>
        <taxon>Carnegiea</taxon>
    </lineage>
</organism>
<dbReference type="SUPFAM" id="SSF48452">
    <property type="entry name" value="TPR-like"/>
    <property type="match status" value="1"/>
</dbReference>
<dbReference type="AlphaFoldDB" id="A0A9Q1KUB9"/>
<proteinExistence type="predicted"/>
<protein>
    <submittedName>
        <fullName evidence="2">Uncharacterized protein</fullName>
    </submittedName>
</protein>
<name>A0A9Q1KUB9_9CARY</name>
<evidence type="ECO:0000256" key="1">
    <source>
        <dbReference type="SAM" id="Coils"/>
    </source>
</evidence>
<feature type="coiled-coil region" evidence="1">
    <location>
        <begin position="143"/>
        <end position="180"/>
    </location>
</feature>
<comment type="caution">
    <text evidence="2">The sequence shown here is derived from an EMBL/GenBank/DDBJ whole genome shotgun (WGS) entry which is preliminary data.</text>
</comment>
<keyword evidence="3" id="KW-1185">Reference proteome</keyword>
<dbReference type="OrthoDB" id="72596at2759"/>
<reference evidence="2" key="1">
    <citation type="submission" date="2022-04" db="EMBL/GenBank/DDBJ databases">
        <title>Carnegiea gigantea Genome sequencing and assembly v2.</title>
        <authorList>
            <person name="Copetti D."/>
            <person name="Sanderson M.J."/>
            <person name="Burquez A."/>
            <person name="Wojciechowski M.F."/>
        </authorList>
    </citation>
    <scope>NUCLEOTIDE SEQUENCE</scope>
    <source>
        <strain evidence="2">SGP5-SGP5p</strain>
        <tissue evidence="2">Aerial part</tissue>
    </source>
</reference>
<dbReference type="EMBL" id="JAKOGI010000011">
    <property type="protein sequence ID" value="KAJ8451061.1"/>
    <property type="molecule type" value="Genomic_DNA"/>
</dbReference>
<dbReference type="InterPro" id="IPR011990">
    <property type="entry name" value="TPR-like_helical_dom_sf"/>
</dbReference>
<dbReference type="Proteomes" id="UP001153076">
    <property type="component" value="Unassembled WGS sequence"/>
</dbReference>
<dbReference type="Gene3D" id="1.25.40.10">
    <property type="entry name" value="Tetratricopeptide repeat domain"/>
    <property type="match status" value="1"/>
</dbReference>
<accession>A0A9Q1KUB9</accession>